<gene>
    <name evidence="6" type="ORF">SISNIDRAFT_493447</name>
</gene>
<dbReference type="SMART" id="SM00829">
    <property type="entry name" value="PKS_ER"/>
    <property type="match status" value="1"/>
</dbReference>
<keyword evidence="7" id="KW-1185">Reference proteome</keyword>
<dbReference type="InterPro" id="IPR046824">
    <property type="entry name" value="Mss51-like_C"/>
</dbReference>
<evidence type="ECO:0000256" key="2">
    <source>
        <dbReference type="ARBA" id="ARBA00022771"/>
    </source>
</evidence>
<protein>
    <recommendedName>
        <fullName evidence="5">MYND-type domain-containing protein</fullName>
    </recommendedName>
</protein>
<dbReference type="EMBL" id="KV419397">
    <property type="protein sequence ID" value="KZS97269.1"/>
    <property type="molecule type" value="Genomic_DNA"/>
</dbReference>
<dbReference type="Proteomes" id="UP000076722">
    <property type="component" value="Unassembled WGS sequence"/>
</dbReference>
<dbReference type="PROSITE" id="PS50865">
    <property type="entry name" value="ZF_MYND_2"/>
    <property type="match status" value="1"/>
</dbReference>
<evidence type="ECO:0000256" key="1">
    <source>
        <dbReference type="ARBA" id="ARBA00022723"/>
    </source>
</evidence>
<dbReference type="SUPFAM" id="SSF51735">
    <property type="entry name" value="NAD(P)-binding Rossmann-fold domains"/>
    <property type="match status" value="1"/>
</dbReference>
<accession>A0A164YV99</accession>
<dbReference type="Pfam" id="PF01753">
    <property type="entry name" value="zf-MYND"/>
    <property type="match status" value="1"/>
</dbReference>
<dbReference type="SUPFAM" id="SSF144232">
    <property type="entry name" value="HIT/MYND zinc finger-like"/>
    <property type="match status" value="1"/>
</dbReference>
<dbReference type="PANTHER" id="PTHR45348">
    <property type="entry name" value="HYPOTHETICAL OXIDOREDUCTASE (EUROFUNG)"/>
    <property type="match status" value="1"/>
</dbReference>
<dbReference type="CDD" id="cd08249">
    <property type="entry name" value="enoyl_reductase_like"/>
    <property type="match status" value="1"/>
</dbReference>
<dbReference type="Gene3D" id="3.90.180.10">
    <property type="entry name" value="Medium-chain alcohol dehydrogenases, catalytic domain"/>
    <property type="match status" value="1"/>
</dbReference>
<keyword evidence="2 4" id="KW-0863">Zinc-finger</keyword>
<dbReference type="Pfam" id="PF00107">
    <property type="entry name" value="ADH_zinc_N"/>
    <property type="match status" value="1"/>
</dbReference>
<dbReference type="Gene3D" id="6.10.140.2220">
    <property type="match status" value="1"/>
</dbReference>
<evidence type="ECO:0000313" key="7">
    <source>
        <dbReference type="Proteomes" id="UP000076722"/>
    </source>
</evidence>
<dbReference type="InterPro" id="IPR013149">
    <property type="entry name" value="ADH-like_C"/>
</dbReference>
<keyword evidence="1" id="KW-0479">Metal-binding</keyword>
<sequence length="746" mass="83101">MKASVVQADGSIKVEEKPIPKPEADEILLRVITAGQNPTGQPLLSTQIGRHDRRPKATFSYLIFEQTAAKAKAGVIVGCDAVGEVVELGSDVPTSEVKKGEVRFVFIRGSTREDNGAFAEYATTRWDLTSVVPSNITPRQAASIPIPYCTAVQSLFQNLKLPQYPEKANGEWIIVYSGASAVGQFVIQLAKLAGLRVATTASEYRWPTLKALGADVVADYKDPDAVKKIKEATGDQIQYGVDCISEQGTIQKTQEFFRPEGGRLVTTLFDLSGLPRPEVKTEFCLAYICLGKELTYDTTFFPYSEEDTKLWAKWCKLATTLFGEGKLKPSDIDVIGGLDKVQDGFELMKSGKHSKKISCACGQEAKHLYEEWSKHQEDPSYRMEWPVWYTCFHCHEGVKMSRRCGGCKAIIYCGPKCAKENWTTHIVPGVGMRQGHKHNCASVKGHMLELEKFNQISEPFPWNVKNGSYYDYDLTLGSFKLHGGGPAFGFWNIPPCGSVKEKAFGQALQRASHFDEVEGWKLPEKDIPWLNFDEARGRNPPKSPPNFEDSWTSYYEWRGLPKSSQAALLLHWPLSVYRLLRELDISPGTAEDRKTVKIFMEGIETELDLLPVFGELALLFPFTDLHLVLFGDAVFNLVKSARNGSLARKACVYTYTAPESLGSGTIQLTLHSKNPHYDPNIFTERPDAILGLNAGVTTYPEWSPIILHAFKKDIPLAVTDDLHVALDEGEFDAKEGDDEEREGEDT</sequence>
<evidence type="ECO:0000313" key="6">
    <source>
        <dbReference type="EMBL" id="KZS97269.1"/>
    </source>
</evidence>
<keyword evidence="3" id="KW-0862">Zinc</keyword>
<dbReference type="PANTHER" id="PTHR45348:SF2">
    <property type="entry name" value="ZINC-TYPE ALCOHOL DEHYDROGENASE-LIKE PROTEIN C2E1P3.01"/>
    <property type="match status" value="1"/>
</dbReference>
<dbReference type="STRING" id="1314777.A0A164YV99"/>
<dbReference type="AlphaFoldDB" id="A0A164YV99"/>
<dbReference type="InterPro" id="IPR011032">
    <property type="entry name" value="GroES-like_sf"/>
</dbReference>
<dbReference type="GO" id="GO:0008270">
    <property type="term" value="F:zinc ion binding"/>
    <property type="evidence" value="ECO:0007669"/>
    <property type="project" value="UniProtKB-KW"/>
</dbReference>
<evidence type="ECO:0000259" key="5">
    <source>
        <dbReference type="PROSITE" id="PS50865"/>
    </source>
</evidence>
<dbReference type="SUPFAM" id="SSF50129">
    <property type="entry name" value="GroES-like"/>
    <property type="match status" value="1"/>
</dbReference>
<dbReference type="InterPro" id="IPR047122">
    <property type="entry name" value="Trans-enoyl_RdTase-like"/>
</dbReference>
<dbReference type="Gene3D" id="3.40.50.720">
    <property type="entry name" value="NAD(P)-binding Rossmann-like Domain"/>
    <property type="match status" value="1"/>
</dbReference>
<dbReference type="InterPro" id="IPR036291">
    <property type="entry name" value="NAD(P)-bd_dom_sf"/>
</dbReference>
<name>A0A164YV99_9AGAM</name>
<feature type="domain" description="MYND-type" evidence="5">
    <location>
        <begin position="391"/>
        <end position="440"/>
    </location>
</feature>
<evidence type="ECO:0000256" key="3">
    <source>
        <dbReference type="ARBA" id="ARBA00022833"/>
    </source>
</evidence>
<organism evidence="6 7">
    <name type="scientific">Sistotremastrum niveocremeum HHB9708</name>
    <dbReference type="NCBI Taxonomy" id="1314777"/>
    <lineage>
        <taxon>Eukaryota</taxon>
        <taxon>Fungi</taxon>
        <taxon>Dikarya</taxon>
        <taxon>Basidiomycota</taxon>
        <taxon>Agaricomycotina</taxon>
        <taxon>Agaricomycetes</taxon>
        <taxon>Sistotremastrales</taxon>
        <taxon>Sistotremastraceae</taxon>
        <taxon>Sertulicium</taxon>
        <taxon>Sertulicium niveocremeum</taxon>
    </lineage>
</organism>
<proteinExistence type="predicted"/>
<dbReference type="GO" id="GO:0016651">
    <property type="term" value="F:oxidoreductase activity, acting on NAD(P)H"/>
    <property type="evidence" value="ECO:0007669"/>
    <property type="project" value="InterPro"/>
</dbReference>
<dbReference type="Pfam" id="PF20179">
    <property type="entry name" value="MSS51_C"/>
    <property type="match status" value="1"/>
</dbReference>
<evidence type="ECO:0000256" key="4">
    <source>
        <dbReference type="PROSITE-ProRule" id="PRU00134"/>
    </source>
</evidence>
<dbReference type="InterPro" id="IPR020843">
    <property type="entry name" value="ER"/>
</dbReference>
<reference evidence="6 7" key="1">
    <citation type="journal article" date="2016" name="Mol. Biol. Evol.">
        <title>Comparative Genomics of Early-Diverging Mushroom-Forming Fungi Provides Insights into the Origins of Lignocellulose Decay Capabilities.</title>
        <authorList>
            <person name="Nagy L.G."/>
            <person name="Riley R."/>
            <person name="Tritt A."/>
            <person name="Adam C."/>
            <person name="Daum C."/>
            <person name="Floudas D."/>
            <person name="Sun H."/>
            <person name="Yadav J.S."/>
            <person name="Pangilinan J."/>
            <person name="Larsson K.H."/>
            <person name="Matsuura K."/>
            <person name="Barry K."/>
            <person name="Labutti K."/>
            <person name="Kuo R."/>
            <person name="Ohm R.A."/>
            <person name="Bhattacharya S.S."/>
            <person name="Shirouzu T."/>
            <person name="Yoshinaga Y."/>
            <person name="Martin F.M."/>
            <person name="Grigoriev I.V."/>
            <person name="Hibbett D.S."/>
        </authorList>
    </citation>
    <scope>NUCLEOTIDE SEQUENCE [LARGE SCALE GENOMIC DNA]</scope>
    <source>
        <strain evidence="6 7">HHB9708</strain>
    </source>
</reference>
<dbReference type="InterPro" id="IPR002893">
    <property type="entry name" value="Znf_MYND"/>
</dbReference>